<dbReference type="Proteomes" id="UP000243519">
    <property type="component" value="Unassembled WGS sequence"/>
</dbReference>
<comment type="caution">
    <text evidence="2">The sequence shown here is derived from an EMBL/GenBank/DDBJ whole genome shotgun (WGS) entry which is preliminary data.</text>
</comment>
<dbReference type="OrthoDB" id="10450806at2759"/>
<feature type="region of interest" description="Disordered" evidence="1">
    <location>
        <begin position="101"/>
        <end position="129"/>
    </location>
</feature>
<feature type="compositionally biased region" description="Basic and acidic residues" evidence="1">
    <location>
        <begin position="101"/>
        <end position="112"/>
    </location>
</feature>
<protein>
    <submittedName>
        <fullName evidence="2">Uncharacterized protein</fullName>
    </submittedName>
</protein>
<accession>A0A178FJM9</accession>
<organism evidence="2 3">
    <name type="scientific">Trichophyton violaceum</name>
    <dbReference type="NCBI Taxonomy" id="34388"/>
    <lineage>
        <taxon>Eukaryota</taxon>
        <taxon>Fungi</taxon>
        <taxon>Dikarya</taxon>
        <taxon>Ascomycota</taxon>
        <taxon>Pezizomycotina</taxon>
        <taxon>Eurotiomycetes</taxon>
        <taxon>Eurotiomycetidae</taxon>
        <taxon>Onygenales</taxon>
        <taxon>Arthrodermataceae</taxon>
        <taxon>Trichophyton</taxon>
    </lineage>
</organism>
<evidence type="ECO:0000313" key="2">
    <source>
        <dbReference type="EMBL" id="OAL72671.1"/>
    </source>
</evidence>
<dbReference type="AlphaFoldDB" id="A0A178FJM9"/>
<name>A0A178FJM9_TRIVO</name>
<keyword evidence="3" id="KW-1185">Reference proteome</keyword>
<proteinExistence type="predicted"/>
<reference evidence="2 3" key="1">
    <citation type="submission" date="2016-05" db="EMBL/GenBank/DDBJ databases">
        <title>Genome sequencing of Trichophyton violaceum CMCC(F)T3l isolated from hair.</title>
        <authorList>
            <person name="Zhan P."/>
            <person name="Tao Y."/>
            <person name="Liu W."/>
        </authorList>
    </citation>
    <scope>NUCLEOTIDE SEQUENCE [LARGE SCALE GENOMIC DNA]</scope>
    <source>
        <strain evidence="3">CMCC(F)T3l</strain>
    </source>
</reference>
<evidence type="ECO:0000256" key="1">
    <source>
        <dbReference type="SAM" id="MobiDB-lite"/>
    </source>
</evidence>
<gene>
    <name evidence="2" type="ORF">A7D00_2444</name>
</gene>
<sequence length="129" mass="14384">MSSLGRSEVAYLPRSGRDNATRVLDQYGNNERNIPDGYHRRCQEWTVGSLEALEHEEIVPRGTAKYWERNVGKSSPSIGRRLESDGLSWIPKEGAGERYEGAVDARFGDKSKRPPVGKLNPAKSSRLLG</sequence>
<evidence type="ECO:0000313" key="3">
    <source>
        <dbReference type="Proteomes" id="UP000243519"/>
    </source>
</evidence>
<dbReference type="EMBL" id="LHPN01000003">
    <property type="protein sequence ID" value="OAL72671.1"/>
    <property type="molecule type" value="Genomic_DNA"/>
</dbReference>